<evidence type="ECO:0000313" key="6">
    <source>
        <dbReference type="Proteomes" id="UP000663760"/>
    </source>
</evidence>
<dbReference type="PANTHER" id="PTHR10579:SF55">
    <property type="entry name" value="E3 UBIQUITIN-PROTEIN LIGASE WAV3"/>
    <property type="match status" value="1"/>
</dbReference>
<feature type="domain" description="VWFA" evidence="4">
    <location>
        <begin position="345"/>
        <end position="492"/>
    </location>
</feature>
<dbReference type="PROSITE" id="PS50089">
    <property type="entry name" value="ZF_RING_2"/>
    <property type="match status" value="1"/>
</dbReference>
<dbReference type="PANTHER" id="PTHR10579">
    <property type="entry name" value="CALCIUM-ACTIVATED CHLORIDE CHANNEL REGULATOR"/>
    <property type="match status" value="1"/>
</dbReference>
<dbReference type="OrthoDB" id="687730at2759"/>
<name>A0A7I8JXI6_SPIIN</name>
<dbReference type="InterPro" id="IPR001841">
    <property type="entry name" value="Znf_RING"/>
</dbReference>
<evidence type="ECO:0000256" key="1">
    <source>
        <dbReference type="PROSITE-ProRule" id="PRU00175"/>
    </source>
</evidence>
<dbReference type="SMART" id="SM00184">
    <property type="entry name" value="RING"/>
    <property type="match status" value="1"/>
</dbReference>
<protein>
    <submittedName>
        <fullName evidence="5">Uncharacterized protein</fullName>
    </submittedName>
</protein>
<dbReference type="SUPFAM" id="SSF53300">
    <property type="entry name" value="vWA-like"/>
    <property type="match status" value="1"/>
</dbReference>
<sequence>MGTGWRRAFCTTIRRDADSSSPVEPQSSPSPKTGAKLSFFRRSRSSPSTPRLQHQTQSRPSTPTLRCRTQLPTGFTDTGATERATLQSQSSATALLGEPTTPGSYRQSWRPPFVSSNPSSPRSPSRLALLLRNNLRFTRSRCGICLQSVRTGKGTAIFTAECSHAFHFQCIASDVRNQKKSCPICSSVWRQVPFLSSVHAEENQKQQDPAPEQGKLSAAVPRKADTANSVVGTKVYDDDEPFLNNATACFHPIPEAEDEYAEGEIGDGVAVAPSPSCTSPPRRQHAANCALRVTSSSDVALLSVGRVHENHVVALKVKSLTPVSNTAATAAAAPLLDPSRRAPIDLVTVLDVGTTMTGAKLQMLKRAMRLVVSSLGPCDRLSIVAISASSAKRLLPLRRMSPDGQRSARRIVERLICVEGSSAREGLRKAVKVLEDRRESNPVAAVVLLTDSQQHKDDCSRRRRECPSSHTSYSARTRFAHLEVPIHESGFGAEEHQEHAEDSFARCVGGLLSVVCHDVRLELSFPSGEVCSVYSSGSRPVSLGGGGNLRMGDMYAGEERELLVELRMNSAVLSAGAFQPLLVSYSYRNPATQELVHGGEHTLPVFLTRRQRPAAAPKVEHLRNVFITARAIAEAQRLADNGDFATGLHLLASARRLLLECSSICPDENLRAVEAELQELRWRQQRRNGITERPTPSALENSAAAEALTPMSAWRAAERLAKLAIMRKSLNRVSDLHGFENARF</sequence>
<keyword evidence="6" id="KW-1185">Reference proteome</keyword>
<dbReference type="InterPro" id="IPR057427">
    <property type="entry name" value="WAV3_C"/>
</dbReference>
<evidence type="ECO:0000313" key="5">
    <source>
        <dbReference type="EMBL" id="CAA7387642.1"/>
    </source>
</evidence>
<dbReference type="AlphaFoldDB" id="A0A7I8JXI6"/>
<feature type="compositionally biased region" description="Low complexity" evidence="2">
    <location>
        <begin position="19"/>
        <end position="31"/>
    </location>
</feature>
<dbReference type="InterPro" id="IPR002035">
    <property type="entry name" value="VWF_A"/>
</dbReference>
<evidence type="ECO:0000259" key="4">
    <source>
        <dbReference type="PROSITE" id="PS50234"/>
    </source>
</evidence>
<dbReference type="Gene3D" id="3.30.40.10">
    <property type="entry name" value="Zinc/RING finger domain, C3HC4 (zinc finger)"/>
    <property type="match status" value="1"/>
</dbReference>
<feature type="compositionally biased region" description="Polar residues" evidence="2">
    <location>
        <begin position="70"/>
        <end position="93"/>
    </location>
</feature>
<dbReference type="Pfam" id="PF17123">
    <property type="entry name" value="zf-RING_11"/>
    <property type="match status" value="1"/>
</dbReference>
<dbReference type="Pfam" id="PF25243">
    <property type="entry name" value="WAV3_C"/>
    <property type="match status" value="1"/>
</dbReference>
<feature type="domain" description="RING-type" evidence="3">
    <location>
        <begin position="142"/>
        <end position="186"/>
    </location>
</feature>
<dbReference type="Gene3D" id="3.40.50.410">
    <property type="entry name" value="von Willebrand factor, type A domain"/>
    <property type="match status" value="1"/>
</dbReference>
<keyword evidence="1" id="KW-0479">Metal-binding</keyword>
<dbReference type="EMBL" id="LR746264">
    <property type="protein sequence ID" value="CAA7387642.1"/>
    <property type="molecule type" value="Genomic_DNA"/>
</dbReference>
<evidence type="ECO:0000256" key="2">
    <source>
        <dbReference type="SAM" id="MobiDB-lite"/>
    </source>
</evidence>
<organism evidence="5 6">
    <name type="scientific">Spirodela intermedia</name>
    <name type="common">Intermediate duckweed</name>
    <dbReference type="NCBI Taxonomy" id="51605"/>
    <lineage>
        <taxon>Eukaryota</taxon>
        <taxon>Viridiplantae</taxon>
        <taxon>Streptophyta</taxon>
        <taxon>Embryophyta</taxon>
        <taxon>Tracheophyta</taxon>
        <taxon>Spermatophyta</taxon>
        <taxon>Magnoliopsida</taxon>
        <taxon>Liliopsida</taxon>
        <taxon>Araceae</taxon>
        <taxon>Lemnoideae</taxon>
        <taxon>Spirodela</taxon>
    </lineage>
</organism>
<dbReference type="PROSITE" id="PS50234">
    <property type="entry name" value="VWFA"/>
    <property type="match status" value="1"/>
</dbReference>
<keyword evidence="1" id="KW-0862">Zinc</keyword>
<feature type="compositionally biased region" description="Low complexity" evidence="2">
    <location>
        <begin position="110"/>
        <end position="125"/>
    </location>
</feature>
<accession>A0A7I8JXI6</accession>
<evidence type="ECO:0000259" key="3">
    <source>
        <dbReference type="PROSITE" id="PS50089"/>
    </source>
</evidence>
<dbReference type="Proteomes" id="UP000663760">
    <property type="component" value="Chromosome 1"/>
</dbReference>
<feature type="region of interest" description="Disordered" evidence="2">
    <location>
        <begin position="12"/>
        <end position="125"/>
    </location>
</feature>
<dbReference type="Pfam" id="PF13519">
    <property type="entry name" value="VWA_2"/>
    <property type="match status" value="1"/>
</dbReference>
<feature type="compositionally biased region" description="Polar residues" evidence="2">
    <location>
        <begin position="52"/>
        <end position="64"/>
    </location>
</feature>
<dbReference type="InterPro" id="IPR036465">
    <property type="entry name" value="vWFA_dom_sf"/>
</dbReference>
<gene>
    <name evidence="5" type="ORF">SI8410_01000043</name>
</gene>
<dbReference type="InterPro" id="IPR013083">
    <property type="entry name" value="Znf_RING/FYVE/PHD"/>
</dbReference>
<feature type="region of interest" description="Disordered" evidence="2">
    <location>
        <begin position="200"/>
        <end position="221"/>
    </location>
</feature>
<proteinExistence type="predicted"/>
<keyword evidence="1" id="KW-0863">Zinc-finger</keyword>
<reference evidence="5" key="1">
    <citation type="submission" date="2020-02" db="EMBL/GenBank/DDBJ databases">
        <authorList>
            <person name="Scholz U."/>
            <person name="Mascher M."/>
            <person name="Fiebig A."/>
        </authorList>
    </citation>
    <scope>NUCLEOTIDE SEQUENCE</scope>
</reference>
<dbReference type="SUPFAM" id="SSF57850">
    <property type="entry name" value="RING/U-box"/>
    <property type="match status" value="1"/>
</dbReference>
<dbReference type="InterPro" id="IPR051266">
    <property type="entry name" value="CLCR"/>
</dbReference>
<dbReference type="GO" id="GO:0008270">
    <property type="term" value="F:zinc ion binding"/>
    <property type="evidence" value="ECO:0007669"/>
    <property type="project" value="UniProtKB-KW"/>
</dbReference>